<dbReference type="EMBL" id="CM044706">
    <property type="protein sequence ID" value="KAI5657265.1"/>
    <property type="molecule type" value="Genomic_DNA"/>
</dbReference>
<protein>
    <submittedName>
        <fullName evidence="1">Uncharacterized protein</fullName>
    </submittedName>
</protein>
<reference evidence="2" key="1">
    <citation type="journal article" date="2023" name="Nat. Plants">
        <title>Single-cell RNA sequencing provides a high-resolution roadmap for understanding the multicellular compartmentation of specialized metabolism.</title>
        <authorList>
            <person name="Sun S."/>
            <person name="Shen X."/>
            <person name="Li Y."/>
            <person name="Li Y."/>
            <person name="Wang S."/>
            <person name="Li R."/>
            <person name="Zhang H."/>
            <person name="Shen G."/>
            <person name="Guo B."/>
            <person name="Wei J."/>
            <person name="Xu J."/>
            <person name="St-Pierre B."/>
            <person name="Chen S."/>
            <person name="Sun C."/>
        </authorList>
    </citation>
    <scope>NUCLEOTIDE SEQUENCE [LARGE SCALE GENOMIC DNA]</scope>
</reference>
<organism evidence="1 2">
    <name type="scientific">Catharanthus roseus</name>
    <name type="common">Madagascar periwinkle</name>
    <name type="synonym">Vinca rosea</name>
    <dbReference type="NCBI Taxonomy" id="4058"/>
    <lineage>
        <taxon>Eukaryota</taxon>
        <taxon>Viridiplantae</taxon>
        <taxon>Streptophyta</taxon>
        <taxon>Embryophyta</taxon>
        <taxon>Tracheophyta</taxon>
        <taxon>Spermatophyta</taxon>
        <taxon>Magnoliopsida</taxon>
        <taxon>eudicotyledons</taxon>
        <taxon>Gunneridae</taxon>
        <taxon>Pentapetalae</taxon>
        <taxon>asterids</taxon>
        <taxon>lamiids</taxon>
        <taxon>Gentianales</taxon>
        <taxon>Apocynaceae</taxon>
        <taxon>Rauvolfioideae</taxon>
        <taxon>Vinceae</taxon>
        <taxon>Catharanthinae</taxon>
        <taxon>Catharanthus</taxon>
    </lineage>
</organism>
<evidence type="ECO:0000313" key="1">
    <source>
        <dbReference type="EMBL" id="KAI5657265.1"/>
    </source>
</evidence>
<comment type="caution">
    <text evidence="1">The sequence shown here is derived from an EMBL/GenBank/DDBJ whole genome shotgun (WGS) entry which is preliminary data.</text>
</comment>
<dbReference type="Proteomes" id="UP001060085">
    <property type="component" value="Linkage Group LG06"/>
</dbReference>
<proteinExistence type="predicted"/>
<accession>A0ACC0A8R1</accession>
<name>A0ACC0A8R1_CATRO</name>
<sequence>MVRAEAWEPRLRSKGSSKPVSVFICCFCLLFAFVVRILGNFNGENAVNVYEGGVIDYLDYCHVDRLTMDDIDGLEKRGAHDDEADYEHQVVNDGDEEEQGEQKGEEEQGEKQNVHDEGQQTDQGHVDASGVKKRGRPRNRTEEHEEVELMVYELIPNVSGSEEYDTAHLRVGVGVI</sequence>
<gene>
    <name evidence="1" type="ORF">M9H77_26058</name>
</gene>
<keyword evidence="2" id="KW-1185">Reference proteome</keyword>
<evidence type="ECO:0000313" key="2">
    <source>
        <dbReference type="Proteomes" id="UP001060085"/>
    </source>
</evidence>